<protein>
    <recommendedName>
        <fullName evidence="3">DUF4303 domain-containing protein</fullName>
    </recommendedName>
</protein>
<accession>A0ABQ5LJM7</accession>
<keyword evidence="2" id="KW-1185">Reference proteome</keyword>
<comment type="caution">
    <text evidence="1">The sequence shown here is derived from an EMBL/GenBank/DDBJ whole genome shotgun (WGS) entry which is preliminary data.</text>
</comment>
<reference evidence="1" key="1">
    <citation type="submission" date="2022-06" db="EMBL/GenBank/DDBJ databases">
        <title>Draft genome sequences of Pragia fontium str. JCM24417.</title>
        <authorList>
            <person name="Wakabayashi Y."/>
            <person name="Kojima K."/>
        </authorList>
    </citation>
    <scope>NUCLEOTIDE SEQUENCE</scope>
    <source>
        <strain evidence="1">JCM 24417</strain>
    </source>
</reference>
<dbReference type="EMBL" id="BRLJ01000006">
    <property type="protein sequence ID" value="GKX63774.1"/>
    <property type="molecule type" value="Genomic_DNA"/>
</dbReference>
<sequence length="188" mass="22084">MDIIGDKMKDFFDRLEKELISTIRVDFNKLTELIKGECLYAVSLVTDSCFDSIYLGLSTEESLLRKIDKYQEKREVSEKMKSYLRWTPAEWGYDNSDIPNSLLPKVSNILRDKKMEVTSEFESMFYEVLEKVMRTLYQDGLFSNNIISSQLTLFISISDDDRALEIENDSARILNSLDVYEKFIKRFE</sequence>
<dbReference type="Pfam" id="PF14136">
    <property type="entry name" value="DUF4303"/>
    <property type="match status" value="1"/>
</dbReference>
<evidence type="ECO:0000313" key="1">
    <source>
        <dbReference type="EMBL" id="GKX63774.1"/>
    </source>
</evidence>
<evidence type="ECO:0008006" key="3">
    <source>
        <dbReference type="Google" id="ProtNLM"/>
    </source>
</evidence>
<dbReference type="InterPro" id="IPR025409">
    <property type="entry name" value="DUF4303"/>
</dbReference>
<evidence type="ECO:0000313" key="2">
    <source>
        <dbReference type="Proteomes" id="UP001059610"/>
    </source>
</evidence>
<proteinExistence type="predicted"/>
<dbReference type="Proteomes" id="UP001059610">
    <property type="component" value="Unassembled WGS sequence"/>
</dbReference>
<gene>
    <name evidence="1" type="ORF">SOASR032_23430</name>
</gene>
<organism evidence="1 2">
    <name type="scientific">Pragia fontium</name>
    <dbReference type="NCBI Taxonomy" id="82985"/>
    <lineage>
        <taxon>Bacteria</taxon>
        <taxon>Pseudomonadati</taxon>
        <taxon>Pseudomonadota</taxon>
        <taxon>Gammaproteobacteria</taxon>
        <taxon>Enterobacterales</taxon>
        <taxon>Budviciaceae</taxon>
        <taxon>Pragia</taxon>
    </lineage>
</organism>
<name>A0ABQ5LJM7_9GAMM</name>